<gene>
    <name evidence="5" type="ORF">CEE37_12760</name>
</gene>
<dbReference type="CDD" id="cd04186">
    <property type="entry name" value="GT_2_like_c"/>
    <property type="match status" value="1"/>
</dbReference>
<dbReference type="Proteomes" id="UP000319619">
    <property type="component" value="Unassembled WGS sequence"/>
</dbReference>
<accession>A0A532UTV9</accession>
<dbReference type="PANTHER" id="PTHR43179">
    <property type="entry name" value="RHAMNOSYLTRANSFERASE WBBL"/>
    <property type="match status" value="1"/>
</dbReference>
<comment type="caution">
    <text evidence="5">The sequence shown here is derived from an EMBL/GenBank/DDBJ whole genome shotgun (WGS) entry which is preliminary data.</text>
</comment>
<evidence type="ECO:0000256" key="1">
    <source>
        <dbReference type="ARBA" id="ARBA00006739"/>
    </source>
</evidence>
<dbReference type="EMBL" id="NJBN01000010">
    <property type="protein sequence ID" value="TKJ38385.1"/>
    <property type="molecule type" value="Genomic_DNA"/>
</dbReference>
<sequence>MSIVIPHLKGVEILRDCLKSIFQSDLKELEVILIDNGSEDDSCQMVSSEFPEVRQIRLEENRGYAGGCNVGISASDAEYVLLLNDDAVLAPEALGFLVKAMDDDPQLGGAQPKLLNVRERNRFDYSGACGGLMDIFGYPFAFGRTFMALEEDKGQYDHYSEIFWACGTCVIYRREAVQAVGLLDEDFFAHMEEVDLAWRLHLAGYCFARISHAVVYHFSGHTLPNTERHKMYLNHRNSIICLLKNYSITRLVWILPLRIILEWGTIFVSFLRGDFRRGPAALQVQFLLPLLLFHALRKRKAVQKVRRVSDRQIMKKLYRGSVVIQHFAFGKRETTQILHRNEL</sequence>
<keyword evidence="3" id="KW-0808">Transferase</keyword>
<dbReference type="Gene3D" id="3.90.550.10">
    <property type="entry name" value="Spore Coat Polysaccharide Biosynthesis Protein SpsA, Chain A"/>
    <property type="match status" value="1"/>
</dbReference>
<keyword evidence="2" id="KW-0328">Glycosyltransferase</keyword>
<comment type="similarity">
    <text evidence="1">Belongs to the glycosyltransferase 2 family.</text>
</comment>
<evidence type="ECO:0000259" key="4">
    <source>
        <dbReference type="Pfam" id="PF00535"/>
    </source>
</evidence>
<name>A0A532UTV9_UNCL8</name>
<dbReference type="InterPro" id="IPR001173">
    <property type="entry name" value="Glyco_trans_2-like"/>
</dbReference>
<feature type="domain" description="Glycosyltransferase 2-like" evidence="4">
    <location>
        <begin position="2"/>
        <end position="179"/>
    </location>
</feature>
<dbReference type="Pfam" id="PF00535">
    <property type="entry name" value="Glycos_transf_2"/>
    <property type="match status" value="1"/>
</dbReference>
<organism evidence="5 6">
    <name type="scientific">candidate division LCP-89 bacterium B3_LCP</name>
    <dbReference type="NCBI Taxonomy" id="2012998"/>
    <lineage>
        <taxon>Bacteria</taxon>
        <taxon>Pseudomonadati</taxon>
        <taxon>Bacteria division LCP-89</taxon>
    </lineage>
</organism>
<dbReference type="InterPro" id="IPR029044">
    <property type="entry name" value="Nucleotide-diphossugar_trans"/>
</dbReference>
<protein>
    <recommendedName>
        <fullName evidence="4">Glycosyltransferase 2-like domain-containing protein</fullName>
    </recommendedName>
</protein>
<dbReference type="GO" id="GO:0016757">
    <property type="term" value="F:glycosyltransferase activity"/>
    <property type="evidence" value="ECO:0007669"/>
    <property type="project" value="UniProtKB-KW"/>
</dbReference>
<dbReference type="AlphaFoldDB" id="A0A532UTV9"/>
<dbReference type="PANTHER" id="PTHR43179:SF12">
    <property type="entry name" value="GALACTOFURANOSYLTRANSFERASE GLFT2"/>
    <property type="match status" value="1"/>
</dbReference>
<evidence type="ECO:0000256" key="2">
    <source>
        <dbReference type="ARBA" id="ARBA00022676"/>
    </source>
</evidence>
<evidence type="ECO:0000256" key="3">
    <source>
        <dbReference type="ARBA" id="ARBA00022679"/>
    </source>
</evidence>
<dbReference type="SUPFAM" id="SSF53448">
    <property type="entry name" value="Nucleotide-diphospho-sugar transferases"/>
    <property type="match status" value="1"/>
</dbReference>
<proteinExistence type="inferred from homology"/>
<reference evidence="5 6" key="1">
    <citation type="submission" date="2017-06" db="EMBL/GenBank/DDBJ databases">
        <title>Novel microbial phyla capable of carbon fixation and sulfur reduction in deep-sea sediments.</title>
        <authorList>
            <person name="Huang J."/>
            <person name="Baker B."/>
            <person name="Wang Y."/>
        </authorList>
    </citation>
    <scope>NUCLEOTIDE SEQUENCE [LARGE SCALE GENOMIC DNA]</scope>
    <source>
        <strain evidence="5">B3_LCP</strain>
    </source>
</reference>
<evidence type="ECO:0000313" key="6">
    <source>
        <dbReference type="Proteomes" id="UP000319619"/>
    </source>
</evidence>
<evidence type="ECO:0000313" key="5">
    <source>
        <dbReference type="EMBL" id="TKJ38385.1"/>
    </source>
</evidence>